<dbReference type="PROSITE" id="PS00086">
    <property type="entry name" value="CYTOCHROME_P450"/>
    <property type="match status" value="1"/>
</dbReference>
<evidence type="ECO:0000256" key="7">
    <source>
        <dbReference type="RuleBase" id="RU000461"/>
    </source>
</evidence>
<dbReference type="GO" id="GO:0005506">
    <property type="term" value="F:iron ion binding"/>
    <property type="evidence" value="ECO:0007669"/>
    <property type="project" value="InterPro"/>
</dbReference>
<dbReference type="Proteomes" id="UP000294257">
    <property type="component" value="Unassembled WGS sequence"/>
</dbReference>
<evidence type="ECO:0000313" key="9">
    <source>
        <dbReference type="Proteomes" id="UP000294257"/>
    </source>
</evidence>
<dbReference type="Gene3D" id="1.10.630.10">
    <property type="entry name" value="Cytochrome P450"/>
    <property type="match status" value="1"/>
</dbReference>
<dbReference type="RefSeq" id="WP_130342351.1">
    <property type="nucleotide sequence ID" value="NZ_SGWQ01000001.1"/>
</dbReference>
<evidence type="ECO:0000313" key="8">
    <source>
        <dbReference type="EMBL" id="RZS44704.1"/>
    </source>
</evidence>
<dbReference type="SUPFAM" id="SSF48264">
    <property type="entry name" value="Cytochrome P450"/>
    <property type="match status" value="1"/>
</dbReference>
<evidence type="ECO:0000256" key="6">
    <source>
        <dbReference type="ARBA" id="ARBA00023033"/>
    </source>
</evidence>
<sequence>MTTVIDGPVFFDETLDAFVVVGHDAANEVLRGGGWSSDLRNNVEFLAQFGGPDAVPELLTRMVVFMDPPGHTRIRRLVAPAFGARRIESIRDRIAAIVDAAVAGLSDVDEAELVDDFAYPLAIATITELLDVGVDGAQLIFDETPRLIGLLEVGASEERVAEAAGSAMTCSMFLLPLIEDRRRAPGGDLISALLTAEVDGERLDTEDVLATVLMLLIAGQETTANLIGNAVLTLLRHPMQSARLRREPELIGTCVEEVLRLDGSVKLVGRTALVDQTVAGTKIVAGQQVFVRLAAANRDPARFAGPDAFDIGRTDTGHLAFGAGPHFCLGWALARTETEEAISRLFAAFPDLRLTREPAWRDSTTFHGLDELPVRLRR</sequence>
<reference evidence="8 9" key="1">
    <citation type="submission" date="2019-02" db="EMBL/GenBank/DDBJ databases">
        <title>Genomic Encyclopedia of Type Strains, Phase IV (KMG-IV): sequencing the most valuable type-strain genomes for metagenomic binning, comparative biology and taxonomic classification.</title>
        <authorList>
            <person name="Goeker M."/>
        </authorList>
    </citation>
    <scope>NUCLEOTIDE SEQUENCE [LARGE SCALE GENOMIC DNA]</scope>
    <source>
        <strain evidence="8 9">DSM 101727</strain>
    </source>
</reference>
<dbReference type="InterPro" id="IPR036396">
    <property type="entry name" value="Cyt_P450_sf"/>
</dbReference>
<organism evidence="8 9">
    <name type="scientific">Herbihabitans rhizosphaerae</name>
    <dbReference type="NCBI Taxonomy" id="1872711"/>
    <lineage>
        <taxon>Bacteria</taxon>
        <taxon>Bacillati</taxon>
        <taxon>Actinomycetota</taxon>
        <taxon>Actinomycetes</taxon>
        <taxon>Pseudonocardiales</taxon>
        <taxon>Pseudonocardiaceae</taxon>
        <taxon>Herbihabitans</taxon>
    </lineage>
</organism>
<keyword evidence="9" id="KW-1185">Reference proteome</keyword>
<dbReference type="PRINTS" id="PR00359">
    <property type="entry name" value="BP450"/>
</dbReference>
<evidence type="ECO:0000256" key="4">
    <source>
        <dbReference type="ARBA" id="ARBA00023002"/>
    </source>
</evidence>
<evidence type="ECO:0000256" key="3">
    <source>
        <dbReference type="ARBA" id="ARBA00022723"/>
    </source>
</evidence>
<keyword evidence="6 7" id="KW-0503">Monooxygenase</keyword>
<dbReference type="Pfam" id="PF00067">
    <property type="entry name" value="p450"/>
    <property type="match status" value="1"/>
</dbReference>
<evidence type="ECO:0008006" key="10">
    <source>
        <dbReference type="Google" id="ProtNLM"/>
    </source>
</evidence>
<evidence type="ECO:0000256" key="1">
    <source>
        <dbReference type="ARBA" id="ARBA00010617"/>
    </source>
</evidence>
<dbReference type="EMBL" id="SGWQ01000001">
    <property type="protein sequence ID" value="RZS44704.1"/>
    <property type="molecule type" value="Genomic_DNA"/>
</dbReference>
<keyword evidence="2 7" id="KW-0349">Heme</keyword>
<dbReference type="InterPro" id="IPR001128">
    <property type="entry name" value="Cyt_P450"/>
</dbReference>
<gene>
    <name evidence="8" type="ORF">EV193_101580</name>
</gene>
<keyword evidence="5 7" id="KW-0408">Iron</keyword>
<accession>A0A4Q7L5Y9</accession>
<dbReference type="GO" id="GO:0016705">
    <property type="term" value="F:oxidoreductase activity, acting on paired donors, with incorporation or reduction of molecular oxygen"/>
    <property type="evidence" value="ECO:0007669"/>
    <property type="project" value="InterPro"/>
</dbReference>
<name>A0A4Q7L5Y9_9PSEU</name>
<dbReference type="PANTHER" id="PTHR46696:SF1">
    <property type="entry name" value="CYTOCHROME P450 YJIB-RELATED"/>
    <property type="match status" value="1"/>
</dbReference>
<dbReference type="CDD" id="cd20625">
    <property type="entry name" value="CYP164-like"/>
    <property type="match status" value="1"/>
</dbReference>
<dbReference type="OrthoDB" id="4371969at2"/>
<dbReference type="InterPro" id="IPR017972">
    <property type="entry name" value="Cyt_P450_CS"/>
</dbReference>
<dbReference type="GO" id="GO:0004497">
    <property type="term" value="F:monooxygenase activity"/>
    <property type="evidence" value="ECO:0007669"/>
    <property type="project" value="UniProtKB-KW"/>
</dbReference>
<dbReference type="GO" id="GO:0020037">
    <property type="term" value="F:heme binding"/>
    <property type="evidence" value="ECO:0007669"/>
    <property type="project" value="InterPro"/>
</dbReference>
<dbReference type="InterPro" id="IPR002397">
    <property type="entry name" value="Cyt_P450_B"/>
</dbReference>
<keyword evidence="3 7" id="KW-0479">Metal-binding</keyword>
<dbReference type="FunFam" id="1.10.630.10:FF:000018">
    <property type="entry name" value="Cytochrome P450 monooxygenase"/>
    <property type="match status" value="1"/>
</dbReference>
<keyword evidence="4 7" id="KW-0560">Oxidoreductase</keyword>
<dbReference type="PANTHER" id="PTHR46696">
    <property type="entry name" value="P450, PUTATIVE (EUROFUNG)-RELATED"/>
    <property type="match status" value="1"/>
</dbReference>
<proteinExistence type="inferred from homology"/>
<evidence type="ECO:0000256" key="2">
    <source>
        <dbReference type="ARBA" id="ARBA00022617"/>
    </source>
</evidence>
<dbReference type="PRINTS" id="PR00385">
    <property type="entry name" value="P450"/>
</dbReference>
<protein>
    <recommendedName>
        <fullName evidence="10">Cytochrome P450</fullName>
    </recommendedName>
</protein>
<comment type="similarity">
    <text evidence="1 7">Belongs to the cytochrome P450 family.</text>
</comment>
<dbReference type="AlphaFoldDB" id="A0A4Q7L5Y9"/>
<comment type="caution">
    <text evidence="8">The sequence shown here is derived from an EMBL/GenBank/DDBJ whole genome shotgun (WGS) entry which is preliminary data.</text>
</comment>
<evidence type="ECO:0000256" key="5">
    <source>
        <dbReference type="ARBA" id="ARBA00023004"/>
    </source>
</evidence>